<organism evidence="2">
    <name type="scientific">uncultured Acetobacteraceae bacterium</name>
    <dbReference type="NCBI Taxonomy" id="169975"/>
    <lineage>
        <taxon>Bacteria</taxon>
        <taxon>Pseudomonadati</taxon>
        <taxon>Pseudomonadota</taxon>
        <taxon>Alphaproteobacteria</taxon>
        <taxon>Acetobacterales</taxon>
        <taxon>Acetobacteraceae</taxon>
        <taxon>environmental samples</taxon>
    </lineage>
</organism>
<dbReference type="AlphaFoldDB" id="A0A6J4HNY4"/>
<gene>
    <name evidence="2" type="ORF">AVDCRST_MAG08-943</name>
</gene>
<feature type="non-terminal residue" evidence="2">
    <location>
        <position position="1"/>
    </location>
</feature>
<feature type="region of interest" description="Disordered" evidence="1">
    <location>
        <begin position="1"/>
        <end position="28"/>
    </location>
</feature>
<evidence type="ECO:0000313" key="2">
    <source>
        <dbReference type="EMBL" id="CAA9227737.1"/>
    </source>
</evidence>
<dbReference type="EMBL" id="CADCTG010000103">
    <property type="protein sequence ID" value="CAA9227737.1"/>
    <property type="molecule type" value="Genomic_DNA"/>
</dbReference>
<feature type="non-terminal residue" evidence="2">
    <location>
        <position position="42"/>
    </location>
</feature>
<proteinExistence type="predicted"/>
<evidence type="ECO:0000256" key="1">
    <source>
        <dbReference type="SAM" id="MobiDB-lite"/>
    </source>
</evidence>
<accession>A0A6J4HNY4</accession>
<protein>
    <submittedName>
        <fullName evidence="2">Uncharacterized protein</fullName>
    </submittedName>
</protein>
<sequence length="42" mass="4525">GGHRRHAAACGSVHARVPLPHRTPPPLAHLPARAAVHARRRL</sequence>
<reference evidence="2" key="1">
    <citation type="submission" date="2020-02" db="EMBL/GenBank/DDBJ databases">
        <authorList>
            <person name="Meier V. D."/>
        </authorList>
    </citation>
    <scope>NUCLEOTIDE SEQUENCE</scope>
    <source>
        <strain evidence="2">AVDCRST_MAG08</strain>
    </source>
</reference>
<name>A0A6J4HNY4_9PROT</name>